<sequence>MGPEGLEKGNRIWSASSFYGYLHSERRIARARAEARPTAQALVGQAAVLATGGQPMLAAVAEIRAIGELLYGTRWTAELAWDVGKDTRQVRRWLSGEAAVSERALSWARKLARRRARQIDALGGRDDD</sequence>
<reference evidence="2" key="4">
    <citation type="submission" date="2023-01" db="EMBL/GenBank/DDBJ databases">
        <title>Draft genome sequence of Methylobacterium oxalidis strain NBRC 107715.</title>
        <authorList>
            <person name="Sun Q."/>
            <person name="Mori K."/>
        </authorList>
    </citation>
    <scope>NUCLEOTIDE SEQUENCE</scope>
    <source>
        <strain evidence="2">NBRC 107715</strain>
    </source>
</reference>
<keyword evidence="4" id="KW-1185">Reference proteome</keyword>
<evidence type="ECO:0000313" key="4">
    <source>
        <dbReference type="Proteomes" id="UP001156856"/>
    </source>
</evidence>
<reference evidence="2" key="1">
    <citation type="journal article" date="2014" name="Int. J. Syst. Evol. Microbiol.">
        <title>Complete genome of a new Firmicutes species belonging to the dominant human colonic microbiota ('Ruminococcus bicirculans') reveals two chromosomes and a selective capacity to utilize plant glucans.</title>
        <authorList>
            <consortium name="NISC Comparative Sequencing Program"/>
            <person name="Wegmann U."/>
            <person name="Louis P."/>
            <person name="Goesmann A."/>
            <person name="Henrissat B."/>
            <person name="Duncan S.H."/>
            <person name="Flint H.J."/>
        </authorList>
    </citation>
    <scope>NUCLEOTIDE SEQUENCE</scope>
    <source>
        <strain evidence="2">NBRC 107715</strain>
    </source>
</reference>
<dbReference type="EMBL" id="BJZU01000028">
    <property type="protein sequence ID" value="GEP03810.1"/>
    <property type="molecule type" value="Genomic_DNA"/>
</dbReference>
<dbReference type="EMBL" id="BSPK01000008">
    <property type="protein sequence ID" value="GLS62393.1"/>
    <property type="molecule type" value="Genomic_DNA"/>
</dbReference>
<reference evidence="4" key="2">
    <citation type="journal article" date="2019" name="Int. J. Syst. Evol. Microbiol.">
        <title>The Global Catalogue of Microorganisms (GCM) 10K type strain sequencing project: providing services to taxonomists for standard genome sequencing and annotation.</title>
        <authorList>
            <consortium name="The Broad Institute Genomics Platform"/>
            <consortium name="The Broad Institute Genome Sequencing Center for Infectious Disease"/>
            <person name="Wu L."/>
            <person name="Ma J."/>
        </authorList>
    </citation>
    <scope>NUCLEOTIDE SEQUENCE [LARGE SCALE GENOMIC DNA]</scope>
    <source>
        <strain evidence="4">NBRC 107715</strain>
    </source>
</reference>
<dbReference type="AlphaFoldDB" id="A0A512J1H0"/>
<dbReference type="Proteomes" id="UP001156856">
    <property type="component" value="Unassembled WGS sequence"/>
</dbReference>
<protein>
    <submittedName>
        <fullName evidence="1">Uncharacterized protein</fullName>
    </submittedName>
</protein>
<accession>A0A512J1H0</accession>
<proteinExistence type="predicted"/>
<comment type="caution">
    <text evidence="1">The sequence shown here is derived from an EMBL/GenBank/DDBJ whole genome shotgun (WGS) entry which is preliminary data.</text>
</comment>
<reference evidence="1 3" key="3">
    <citation type="submission" date="2019-07" db="EMBL/GenBank/DDBJ databases">
        <title>Whole genome shotgun sequence of Methylobacterium oxalidis NBRC 107715.</title>
        <authorList>
            <person name="Hosoyama A."/>
            <person name="Uohara A."/>
            <person name="Ohji S."/>
            <person name="Ichikawa N."/>
        </authorList>
    </citation>
    <scope>NUCLEOTIDE SEQUENCE [LARGE SCALE GENOMIC DNA]</scope>
    <source>
        <strain evidence="1 3">NBRC 107715</strain>
    </source>
</reference>
<evidence type="ECO:0000313" key="2">
    <source>
        <dbReference type="EMBL" id="GLS62393.1"/>
    </source>
</evidence>
<dbReference type="Proteomes" id="UP000321960">
    <property type="component" value="Unassembled WGS sequence"/>
</dbReference>
<evidence type="ECO:0000313" key="3">
    <source>
        <dbReference type="Proteomes" id="UP000321960"/>
    </source>
</evidence>
<name>A0A512J1H0_9HYPH</name>
<organism evidence="1 3">
    <name type="scientific">Methylobacterium oxalidis</name>
    <dbReference type="NCBI Taxonomy" id="944322"/>
    <lineage>
        <taxon>Bacteria</taxon>
        <taxon>Pseudomonadati</taxon>
        <taxon>Pseudomonadota</taxon>
        <taxon>Alphaproteobacteria</taxon>
        <taxon>Hyphomicrobiales</taxon>
        <taxon>Methylobacteriaceae</taxon>
        <taxon>Methylobacterium</taxon>
    </lineage>
</organism>
<gene>
    <name evidence="2" type="ORF">GCM10007888_07740</name>
    <name evidence="1" type="ORF">MOX02_18480</name>
</gene>
<evidence type="ECO:0000313" key="1">
    <source>
        <dbReference type="EMBL" id="GEP03810.1"/>
    </source>
</evidence>